<comment type="cofactor">
    <cofactor evidence="5">
        <name>FAD</name>
        <dbReference type="ChEBI" id="CHEBI:57692"/>
    </cofactor>
    <text evidence="5">Binds 1 FAD per subunit.</text>
</comment>
<dbReference type="EMBL" id="AP014704">
    <property type="protein sequence ID" value="BAQ47262.1"/>
    <property type="molecule type" value="Genomic_DNA"/>
</dbReference>
<comment type="similarity">
    <text evidence="1">Belongs to the class-I pyridine nucleotide-disulfide oxidoreductase family.</text>
</comment>
<dbReference type="Gene3D" id="3.50.50.60">
    <property type="entry name" value="FAD/NAD(P)-binding domain"/>
    <property type="match status" value="2"/>
</dbReference>
<evidence type="ECO:0000256" key="2">
    <source>
        <dbReference type="ARBA" id="ARBA00022630"/>
    </source>
</evidence>
<evidence type="ECO:0000313" key="9">
    <source>
        <dbReference type="EMBL" id="BAQ47262.1"/>
    </source>
</evidence>
<sequence>MRELTCDVAVIGAGTAGLAAYDAATKAGARAVVIERGPGGTTCARVGCMPSKLLIAAARAAHDARHAGVFGVEAGEVRVDGAAVMRRVRALRDDFVASVLDGLDRIPAEQRVAGTARFSDPATLVVDDHTRIVPGAVVIATGSSPSLPEPLRPVADRVLTTDTLFEIGTLPESLAVLGAGAVGLELAQAMSRLGVRVTLLDPAEAVGGIRDPEVAACAAALLGAEIDLRLGATVETATAEGDGVRLTWRLATGERGEGTFARVLAAAGRPPNLSDLDLAAAGLDDPEEDGLPDFNPRTLQCGTLPIFIAGDANHERPVLHEAQRQGWIAGGNAARFPQVEAPPPWPAFSLIFTHPQIAAIGRAFDPEAARDWVVGEASFADQGRARAMDRADGLIRVCAEPDGRLVGAAMIGPGVEHLAHLMAVAVQEGWTAATFLDRPFYHPTLEEGLQTAVKAVAERTGGTR</sequence>
<dbReference type="SUPFAM" id="SSF55424">
    <property type="entry name" value="FAD/NAD-linked reductases, dimerisation (C-terminal) domain"/>
    <property type="match status" value="1"/>
</dbReference>
<reference evidence="10" key="2">
    <citation type="submission" date="2015-01" db="EMBL/GenBank/DDBJ databases">
        <title>Complete genome sequence of Methylobacterium aquaticum strain 22A.</title>
        <authorList>
            <person name="Tani A."/>
            <person name="Ogura Y."/>
            <person name="Hayashi T."/>
        </authorList>
    </citation>
    <scope>NUCLEOTIDE SEQUENCE [LARGE SCALE GENOMIC DNA]</scope>
    <source>
        <strain evidence="10">MA-22A</strain>
    </source>
</reference>
<dbReference type="RefSeq" id="WP_060848241.1">
    <property type="nucleotide sequence ID" value="NZ_AP014704.1"/>
</dbReference>
<feature type="disulfide bond" description="Redox-active" evidence="6">
    <location>
        <begin position="43"/>
        <end position="48"/>
    </location>
</feature>
<name>A0A0C6FJR7_9HYPH</name>
<feature type="binding site" evidence="5">
    <location>
        <position position="268"/>
    </location>
    <ligand>
        <name>NAD(+)</name>
        <dbReference type="ChEBI" id="CHEBI:57540"/>
    </ligand>
</feature>
<evidence type="ECO:0000256" key="4">
    <source>
        <dbReference type="PIRSR" id="PIRSR000350-2"/>
    </source>
</evidence>
<dbReference type="Pfam" id="PF07992">
    <property type="entry name" value="Pyr_redox_2"/>
    <property type="match status" value="1"/>
</dbReference>
<dbReference type="PANTHER" id="PTHR43014">
    <property type="entry name" value="MERCURIC REDUCTASE"/>
    <property type="match status" value="1"/>
</dbReference>
<dbReference type="GO" id="GO:0050660">
    <property type="term" value="F:flavin adenine dinucleotide binding"/>
    <property type="evidence" value="ECO:0007669"/>
    <property type="project" value="TreeGrafter"/>
</dbReference>
<dbReference type="AlphaFoldDB" id="A0A0C6FJR7"/>
<keyword evidence="5" id="KW-0547">Nucleotide-binding</keyword>
<reference evidence="9 10" key="1">
    <citation type="journal article" date="2015" name="Genome Announc.">
        <title>Complete Genome Sequence of Methylobacterium aquaticum Strain 22A, Isolated from Racomitrium japonicum Moss.</title>
        <authorList>
            <person name="Tani A."/>
            <person name="Ogura Y."/>
            <person name="Hayashi T."/>
            <person name="Kimbara K."/>
        </authorList>
    </citation>
    <scope>NUCLEOTIDE SEQUENCE [LARGE SCALE GENOMIC DNA]</scope>
    <source>
        <strain evidence="9 10">MA-22A</strain>
    </source>
</reference>
<evidence type="ECO:0000259" key="8">
    <source>
        <dbReference type="Pfam" id="PF07992"/>
    </source>
</evidence>
<keyword evidence="3 5" id="KW-0274">FAD</keyword>
<accession>A0A0C6FJR7</accession>
<evidence type="ECO:0000256" key="1">
    <source>
        <dbReference type="ARBA" id="ARBA00007532"/>
    </source>
</evidence>
<feature type="active site" description="Proton acceptor" evidence="4">
    <location>
        <position position="442"/>
    </location>
</feature>
<organism evidence="9 10">
    <name type="scientific">Methylobacterium aquaticum</name>
    <dbReference type="NCBI Taxonomy" id="270351"/>
    <lineage>
        <taxon>Bacteria</taxon>
        <taxon>Pseudomonadati</taxon>
        <taxon>Pseudomonadota</taxon>
        <taxon>Alphaproteobacteria</taxon>
        <taxon>Hyphomicrobiales</taxon>
        <taxon>Methylobacteriaceae</taxon>
        <taxon>Methylobacterium</taxon>
    </lineage>
</organism>
<dbReference type="InterPro" id="IPR016156">
    <property type="entry name" value="FAD/NAD-linked_Rdtase_dimer_sf"/>
</dbReference>
<dbReference type="InterPro" id="IPR004099">
    <property type="entry name" value="Pyr_nucl-diS_OxRdtase_dimer"/>
</dbReference>
<dbReference type="STRING" id="270351.Maq22A_c21190"/>
<feature type="domain" description="Pyridine nucleotide-disulphide oxidoreductase dimerisation" evidence="7">
    <location>
        <begin position="349"/>
        <end position="452"/>
    </location>
</feature>
<protein>
    <submittedName>
        <fullName evidence="9">Pyridine nucleotide-disulfide oxidoreductase</fullName>
    </submittedName>
</protein>
<keyword evidence="5" id="KW-0520">NAD</keyword>
<proteinExistence type="inferred from homology"/>
<keyword evidence="2" id="KW-0285">Flavoprotein</keyword>
<feature type="domain" description="FAD/NAD(P)-binding" evidence="8">
    <location>
        <begin position="7"/>
        <end position="326"/>
    </location>
</feature>
<dbReference type="NCBIfam" id="NF004939">
    <property type="entry name" value="PRK06292.1-1"/>
    <property type="match status" value="1"/>
</dbReference>
<gene>
    <name evidence="9" type="primary">lpd</name>
    <name evidence="9" type="ORF">Maq22A_c21190</name>
</gene>
<dbReference type="PIRSF" id="PIRSF000350">
    <property type="entry name" value="Mercury_reductase_MerA"/>
    <property type="match status" value="1"/>
</dbReference>
<dbReference type="PANTHER" id="PTHR43014:SF4">
    <property type="entry name" value="PYRIDINE NUCLEOTIDE-DISULFIDE OXIDOREDUCTASE RCLA-RELATED"/>
    <property type="match status" value="1"/>
</dbReference>
<dbReference type="PATRIC" id="fig|270351.10.peg.4093"/>
<evidence type="ECO:0000256" key="5">
    <source>
        <dbReference type="PIRSR" id="PIRSR000350-3"/>
    </source>
</evidence>
<evidence type="ECO:0000256" key="3">
    <source>
        <dbReference type="ARBA" id="ARBA00022827"/>
    </source>
</evidence>
<dbReference type="InterPro" id="IPR036188">
    <property type="entry name" value="FAD/NAD-bd_sf"/>
</dbReference>
<evidence type="ECO:0000256" key="6">
    <source>
        <dbReference type="PIRSR" id="PIRSR000350-4"/>
    </source>
</evidence>
<evidence type="ECO:0000259" key="7">
    <source>
        <dbReference type="Pfam" id="PF02852"/>
    </source>
</evidence>
<feature type="binding site" evidence="5">
    <location>
        <position position="311"/>
    </location>
    <ligand>
        <name>FAD</name>
        <dbReference type="ChEBI" id="CHEBI:57692"/>
    </ligand>
</feature>
<dbReference type="Gene3D" id="3.30.390.30">
    <property type="match status" value="1"/>
</dbReference>
<dbReference type="PRINTS" id="PR00368">
    <property type="entry name" value="FADPNR"/>
</dbReference>
<dbReference type="GO" id="GO:0003955">
    <property type="term" value="F:NAD(P)H dehydrogenase (quinone) activity"/>
    <property type="evidence" value="ECO:0007669"/>
    <property type="project" value="TreeGrafter"/>
</dbReference>
<dbReference type="InterPro" id="IPR001100">
    <property type="entry name" value="Pyr_nuc-diS_OxRdtase"/>
</dbReference>
<dbReference type="Proteomes" id="UP000061432">
    <property type="component" value="Chromosome"/>
</dbReference>
<feature type="binding site" evidence="5">
    <location>
        <begin position="178"/>
        <end position="185"/>
    </location>
    <ligand>
        <name>NAD(+)</name>
        <dbReference type="ChEBI" id="CHEBI:57540"/>
    </ligand>
</feature>
<dbReference type="InterPro" id="IPR023753">
    <property type="entry name" value="FAD/NAD-binding_dom"/>
</dbReference>
<feature type="binding site" evidence="5">
    <location>
        <begin position="141"/>
        <end position="143"/>
    </location>
    <ligand>
        <name>FAD</name>
        <dbReference type="ChEBI" id="CHEBI:57692"/>
    </ligand>
</feature>
<feature type="binding site" evidence="5">
    <location>
        <position position="52"/>
    </location>
    <ligand>
        <name>FAD</name>
        <dbReference type="ChEBI" id="CHEBI:57692"/>
    </ligand>
</feature>
<dbReference type="PRINTS" id="PR00411">
    <property type="entry name" value="PNDRDTASEI"/>
</dbReference>
<evidence type="ECO:0000313" key="10">
    <source>
        <dbReference type="Proteomes" id="UP000061432"/>
    </source>
</evidence>
<dbReference type="OrthoDB" id="9776382at2"/>
<dbReference type="SUPFAM" id="SSF51905">
    <property type="entry name" value="FAD/NAD(P)-binding domain"/>
    <property type="match status" value="1"/>
</dbReference>
<dbReference type="Pfam" id="PF02852">
    <property type="entry name" value="Pyr_redox_dim"/>
    <property type="match status" value="1"/>
</dbReference>
<dbReference type="KEGG" id="maqu:Maq22A_c21190"/>